<comment type="caution">
    <text evidence="5">The sequence shown here is derived from an EMBL/GenBank/DDBJ whole genome shotgun (WGS) entry which is preliminary data.</text>
</comment>
<dbReference type="CDD" id="cd03141">
    <property type="entry name" value="GATase1_Hsp31_like"/>
    <property type="match status" value="1"/>
</dbReference>
<dbReference type="EMBL" id="AGBZ02000004">
    <property type="protein sequence ID" value="KAI92238.1"/>
    <property type="molecule type" value="Genomic_DNA"/>
</dbReference>
<evidence type="ECO:0000256" key="3">
    <source>
        <dbReference type="ARBA" id="ARBA00038493"/>
    </source>
</evidence>
<dbReference type="AlphaFoldDB" id="A0AAI9T2K8"/>
<dbReference type="Gene3D" id="3.40.50.880">
    <property type="match status" value="1"/>
</dbReference>
<dbReference type="RefSeq" id="WP_004028607.1">
    <property type="nucleotide sequence ID" value="NZ_AGBZ02000004.1"/>
</dbReference>
<proteinExistence type="inferred from homology"/>
<comment type="similarity">
    <text evidence="3">Belongs to the peptidase C56 family. HSP31-like subfamily.</text>
</comment>
<dbReference type="PANTHER" id="PTHR48094">
    <property type="entry name" value="PROTEIN/NUCLEIC ACID DEGLYCASE DJ-1-RELATED"/>
    <property type="match status" value="1"/>
</dbReference>
<dbReference type="Proteomes" id="UP000004057">
    <property type="component" value="Unassembled WGS sequence"/>
</dbReference>
<evidence type="ECO:0000313" key="5">
    <source>
        <dbReference type="EMBL" id="KAI92238.1"/>
    </source>
</evidence>
<evidence type="ECO:0000256" key="2">
    <source>
        <dbReference type="ARBA" id="ARBA00023239"/>
    </source>
</evidence>
<dbReference type="GO" id="GO:0019243">
    <property type="term" value="P:methylglyoxal catabolic process to D-lactate via S-lactoyl-glutathione"/>
    <property type="evidence" value="ECO:0007669"/>
    <property type="project" value="TreeGrafter"/>
</dbReference>
<dbReference type="Pfam" id="PF01965">
    <property type="entry name" value="DJ-1_PfpI"/>
    <property type="match status" value="1"/>
</dbReference>
<gene>
    <name evidence="5" type="ORF">SPM_005785</name>
</gene>
<keyword evidence="2" id="KW-0456">Lyase</keyword>
<dbReference type="GO" id="GO:0005737">
    <property type="term" value="C:cytoplasm"/>
    <property type="evidence" value="ECO:0007669"/>
    <property type="project" value="TreeGrafter"/>
</dbReference>
<reference evidence="5 6" key="1">
    <citation type="journal article" date="2012" name="J. Proteome Res.">
        <title>Application of Spiroplasma melliferum proteogenomic profiling for the discovery of virulence factors and pathogenicity mechanisms in host-associated spiroplasmas.</title>
        <authorList>
            <person name="Alexeev D."/>
            <person name="Kostrjukova E."/>
            <person name="Aliper A."/>
            <person name="Popenko A."/>
            <person name="Bazaleev N."/>
            <person name="Tyakht A."/>
            <person name="Selezneva O."/>
            <person name="Akopian T."/>
            <person name="Prichodko E."/>
            <person name="Kondratov I."/>
            <person name="Chukin M."/>
            <person name="Demina I."/>
            <person name="Galyamina M."/>
            <person name="Kamashev D."/>
            <person name="Vanyushkina A."/>
            <person name="Ladygina V."/>
            <person name="Levitskii S."/>
            <person name="Lazarev V."/>
            <person name="Govorun V."/>
        </authorList>
    </citation>
    <scope>NUCLEOTIDE SEQUENCE [LARGE SCALE GENOMIC DNA]</scope>
    <source>
        <strain evidence="5 6">KC3</strain>
    </source>
</reference>
<protein>
    <submittedName>
        <fullName evidence="5">Peptidase C56</fullName>
    </submittedName>
</protein>
<evidence type="ECO:0000256" key="1">
    <source>
        <dbReference type="ARBA" id="ARBA00023016"/>
    </source>
</evidence>
<dbReference type="SUPFAM" id="SSF52317">
    <property type="entry name" value="Class I glutamine amidotransferase-like"/>
    <property type="match status" value="1"/>
</dbReference>
<name>A0AAI9T2K8_SPIME</name>
<dbReference type="InterPro" id="IPR050325">
    <property type="entry name" value="Prot/Nucl_acid_deglycase"/>
</dbReference>
<organism evidence="5 6">
    <name type="scientific">Spiroplasma melliferum KC3</name>
    <dbReference type="NCBI Taxonomy" id="570509"/>
    <lineage>
        <taxon>Bacteria</taxon>
        <taxon>Bacillati</taxon>
        <taxon>Mycoplasmatota</taxon>
        <taxon>Mollicutes</taxon>
        <taxon>Entomoplasmatales</taxon>
        <taxon>Spiroplasmataceae</taxon>
        <taxon>Spiroplasma</taxon>
    </lineage>
</organism>
<keyword evidence="1" id="KW-0346">Stress response</keyword>
<dbReference type="PANTHER" id="PTHR48094:SF11">
    <property type="entry name" value="GLUTATHIONE-INDEPENDENT GLYOXALASE HSP31-RELATED"/>
    <property type="match status" value="1"/>
</dbReference>
<evidence type="ECO:0000259" key="4">
    <source>
        <dbReference type="Pfam" id="PF01965"/>
    </source>
</evidence>
<sequence>MKKILIVETNTNRYKNTNEATGLWLGESAEFVDELQKHGIKYDFVSPNGGLVPLDPRSMKYMDEAIWNVYEDKDFLQRGIQNTLKPNEIKPNEYSAIYYTGGHGVMWDFPDNSEIQAIARQIYMNNGYLVSVCHGIAGLLNLKDDQGNYIIAGKKITGFTTSEEILAGKKKQVPFLNQKIAKSRGAIWHKKRFYKDYALIDNNIITGQNPFSVRSVAKLLIRELNNANNLGK</sequence>
<accession>A0AAI9T2K8</accession>
<dbReference type="InterPro" id="IPR002818">
    <property type="entry name" value="DJ-1/PfpI"/>
</dbReference>
<feature type="domain" description="DJ-1/PfpI" evidence="4">
    <location>
        <begin position="30"/>
        <end position="219"/>
    </location>
</feature>
<dbReference type="GO" id="GO:0019172">
    <property type="term" value="F:glyoxalase III activity"/>
    <property type="evidence" value="ECO:0007669"/>
    <property type="project" value="TreeGrafter"/>
</dbReference>
<evidence type="ECO:0000313" key="6">
    <source>
        <dbReference type="Proteomes" id="UP000004057"/>
    </source>
</evidence>
<dbReference type="InterPro" id="IPR029062">
    <property type="entry name" value="Class_I_gatase-like"/>
</dbReference>